<feature type="region of interest" description="Disordered" evidence="10">
    <location>
        <begin position="1200"/>
        <end position="1415"/>
    </location>
</feature>
<evidence type="ECO:0000256" key="9">
    <source>
        <dbReference type="PROSITE-ProRule" id="PRU10141"/>
    </source>
</evidence>
<evidence type="ECO:0000256" key="8">
    <source>
        <dbReference type="ARBA" id="ARBA00048679"/>
    </source>
</evidence>
<dbReference type="FunFam" id="1.10.510.10:FF:000614">
    <property type="entry name" value="Serine/threonine protein kinase, putative"/>
    <property type="match status" value="1"/>
</dbReference>
<feature type="compositionally biased region" description="Low complexity" evidence="10">
    <location>
        <begin position="1256"/>
        <end position="1284"/>
    </location>
</feature>
<feature type="compositionally biased region" description="Basic residues" evidence="10">
    <location>
        <begin position="411"/>
        <end position="422"/>
    </location>
</feature>
<dbReference type="GO" id="GO:0007165">
    <property type="term" value="P:signal transduction"/>
    <property type="evidence" value="ECO:0007669"/>
    <property type="project" value="TreeGrafter"/>
</dbReference>
<feature type="compositionally biased region" description="Low complexity" evidence="10">
    <location>
        <begin position="111"/>
        <end position="123"/>
    </location>
</feature>
<name>A0A4V5N3J0_9PEZI</name>
<comment type="catalytic activity">
    <reaction evidence="8">
        <text>L-seryl-[protein] + ATP = O-phospho-L-seryl-[protein] + ADP + H(+)</text>
        <dbReference type="Rhea" id="RHEA:17989"/>
        <dbReference type="Rhea" id="RHEA-COMP:9863"/>
        <dbReference type="Rhea" id="RHEA-COMP:11604"/>
        <dbReference type="ChEBI" id="CHEBI:15378"/>
        <dbReference type="ChEBI" id="CHEBI:29999"/>
        <dbReference type="ChEBI" id="CHEBI:30616"/>
        <dbReference type="ChEBI" id="CHEBI:83421"/>
        <dbReference type="ChEBI" id="CHEBI:456216"/>
        <dbReference type="EC" id="2.7.11.1"/>
    </reaction>
</comment>
<dbReference type="Proteomes" id="UP000308549">
    <property type="component" value="Unassembled WGS sequence"/>
</dbReference>
<feature type="region of interest" description="Disordered" evidence="10">
    <location>
        <begin position="410"/>
        <end position="532"/>
    </location>
</feature>
<feature type="compositionally biased region" description="Polar residues" evidence="10">
    <location>
        <begin position="984"/>
        <end position="998"/>
    </location>
</feature>
<evidence type="ECO:0000313" key="13">
    <source>
        <dbReference type="Proteomes" id="UP000308549"/>
    </source>
</evidence>
<sequence>MPTDLVVEGQAENTGRQRKHVGHGGGIETPRTEAPVQVKVLSPIDEPAQPLSTSDYFGANAGHELQRIPSATTAVPTAVTAASEITASGQIQRPDPAHLFHSPDERPPPHSHLSSLSVESSGSNATVTASDGTVSAAPTVQKLHRPAFPNQSYAALHSQQYPVRQHAPPVLRQRSSHPGQIYTFASAFASSFHQSGTRTAGNSPAVTPGAGLFSPQPAPPTEDYESPETPGTYSSPFLHFTHRQAPKETHVADVDVDPVSGRKLINHYEIVDELGRGTHGKVKLGRDLQTENTHVAIKIVERYSKRRKLGKLVSAAEDKVKKEVAILKKARHPNIVALLEVIDDPTRKKVYIVLEWVERGEIHWRERAVKSVAMVEARRYERERNGKHDAQTDAEDAAVFIEAQKRLEKEKRRRQRAARKNLRQMQDQADQSLAWSHEMGPDNLDEDSEDDKLSRISTATTVDSLSGSRLYSEARRPSHVVTTLPPQAEEPSEEPSEEPVTPTTDDPNRALPPLTEEPMSLSPTTIGNQGSDTFRRTGLEGTMYGAYSVGSSNSSRINSVATELNGLVDPAEYAHVAKEVLDSDLNPELEYVPIMTFQQSRVAFRDTLLGLQYLHYQGIVHRDIKPPNLLATIDHRVKISDFGVSYLGRPLNEGDNGEDVSEHEAQDFDEAKELAKTVGTPAFYAPELCIVDPGDDPLPVTKAIDVWALGITLFCMLFGRTPFVDNEFIVMRQIADEDIYIPHKRLMPVVHKPASRASSHGRAFPPLPTGRRNDLDLIYEDVDESLRDLLQSLLKKDPRERITLEAVRQHPWVLADLPNQTHWLDETDQIKQSQGKKIEISKEDVSQAVVPLQFIDRVRSGLKKVGERLGITSRSGRGRSGSIAGMTSQPGSSGPSAASSTSTLNHDHRSAGVRPDEQTQIYTALAASRQGEHPLSKSVAASPETERSEESLSRVQTPVETDKEQEELKLHPTPSRPRVLERANTITSTTGSGRTLKQSDIGRGRESPPPSPGLPGTPLAIESPGGHGLTSFLGSGTARRMFKSLRERSMPRSGDARARSSDRGSMASMASEGPHGEPSLALSQTNVAGHVNTPDVLQDYETARSAPASRHNSPASSRAQSIVGLPDRLAVGQRPGVMSRTSSGGSIRSIGRISEAEAEDTPTSSKPAVRPEFSSAEDWQRADDERIRRLIRERRDVRVRSPAADIDRTCPPSPDDHPERERRRDERQPSTIDISNPTSHETSPTSRCAQMPPAMVSSSSDFGSAVSMSVSNPSIPSAISEASSVDASEGQPPEETGPKRDVSSDDTLNPRPQIREEHLDEGYTPDLEQPLDSDDDEEYDSSSDSDGGLVMSRRKSKVSDSGRNTGLAAPGHKERRGTGLSSRSKKSSRSGSSNTVKKVRTRDSDRGDEPSPVPE</sequence>
<dbReference type="GO" id="GO:0004674">
    <property type="term" value="F:protein serine/threonine kinase activity"/>
    <property type="evidence" value="ECO:0007669"/>
    <property type="project" value="UniProtKB-KW"/>
</dbReference>
<keyword evidence="6 9" id="KW-0067">ATP-binding</keyword>
<keyword evidence="5" id="KW-0418">Kinase</keyword>
<dbReference type="InterPro" id="IPR000719">
    <property type="entry name" value="Prot_kinase_dom"/>
</dbReference>
<feature type="compositionally biased region" description="Acidic residues" evidence="10">
    <location>
        <begin position="1329"/>
        <end position="1343"/>
    </location>
</feature>
<dbReference type="Gene3D" id="3.30.200.20">
    <property type="entry name" value="Phosphorylase Kinase, domain 1"/>
    <property type="match status" value="1"/>
</dbReference>
<feature type="region of interest" description="Disordered" evidence="10">
    <location>
        <begin position="869"/>
        <end position="1081"/>
    </location>
</feature>
<dbReference type="SMART" id="SM00220">
    <property type="entry name" value="S_TKc"/>
    <property type="match status" value="1"/>
</dbReference>
<feature type="compositionally biased region" description="Polar residues" evidence="10">
    <location>
        <begin position="124"/>
        <end position="133"/>
    </location>
</feature>
<feature type="compositionally biased region" description="Basic and acidic residues" evidence="10">
    <location>
        <begin position="95"/>
        <end position="108"/>
    </location>
</feature>
<feature type="region of interest" description="Disordered" evidence="10">
    <location>
        <begin position="87"/>
        <end position="133"/>
    </location>
</feature>
<feature type="region of interest" description="Disordered" evidence="10">
    <location>
        <begin position="194"/>
        <end position="236"/>
    </location>
</feature>
<dbReference type="OrthoDB" id="68483at2759"/>
<feature type="compositionally biased region" description="Basic and acidic residues" evidence="10">
    <location>
        <begin position="960"/>
        <end position="970"/>
    </location>
</feature>
<feature type="compositionally biased region" description="Basic and acidic residues" evidence="10">
    <location>
        <begin position="905"/>
        <end position="917"/>
    </location>
</feature>
<dbReference type="PROSITE" id="PS00107">
    <property type="entry name" value="PROTEIN_KINASE_ATP"/>
    <property type="match status" value="1"/>
</dbReference>
<dbReference type="InterPro" id="IPR011009">
    <property type="entry name" value="Kinase-like_dom_sf"/>
</dbReference>
<gene>
    <name evidence="12" type="ORF">B0A50_07476</name>
</gene>
<feature type="compositionally biased region" description="Polar residues" evidence="10">
    <location>
        <begin position="455"/>
        <end position="469"/>
    </location>
</feature>
<evidence type="ECO:0000256" key="6">
    <source>
        <dbReference type="ARBA" id="ARBA00022840"/>
    </source>
</evidence>
<feature type="compositionally biased region" description="Low complexity" evidence="10">
    <location>
        <begin position="890"/>
        <end position="903"/>
    </location>
</feature>
<evidence type="ECO:0000256" key="3">
    <source>
        <dbReference type="ARBA" id="ARBA00022679"/>
    </source>
</evidence>
<evidence type="ECO:0000256" key="2">
    <source>
        <dbReference type="ARBA" id="ARBA00022527"/>
    </source>
</evidence>
<dbReference type="FunFam" id="3.30.200.20:FF:000206">
    <property type="entry name" value="Serine/threonine-protein kinase Ssp1"/>
    <property type="match status" value="1"/>
</dbReference>
<evidence type="ECO:0000256" key="4">
    <source>
        <dbReference type="ARBA" id="ARBA00022741"/>
    </source>
</evidence>
<reference evidence="12 13" key="1">
    <citation type="submission" date="2017-03" db="EMBL/GenBank/DDBJ databases">
        <title>Genomes of endolithic fungi from Antarctica.</title>
        <authorList>
            <person name="Coleine C."/>
            <person name="Masonjones S."/>
            <person name="Stajich J.E."/>
        </authorList>
    </citation>
    <scope>NUCLEOTIDE SEQUENCE [LARGE SCALE GENOMIC DNA]</scope>
    <source>
        <strain evidence="12 13">CCFEE 6315</strain>
    </source>
</reference>
<keyword evidence="3" id="KW-0808">Transferase</keyword>
<dbReference type="PROSITE" id="PS50011">
    <property type="entry name" value="PROTEIN_KINASE_DOM"/>
    <property type="match status" value="1"/>
</dbReference>
<dbReference type="PANTHER" id="PTHR43895:SF152">
    <property type="entry name" value="SERINE_THREONINE-PROTEIN KINASE TOS3"/>
    <property type="match status" value="1"/>
</dbReference>
<comment type="catalytic activity">
    <reaction evidence="7">
        <text>L-threonyl-[protein] + ATP = O-phospho-L-threonyl-[protein] + ADP + H(+)</text>
        <dbReference type="Rhea" id="RHEA:46608"/>
        <dbReference type="Rhea" id="RHEA-COMP:11060"/>
        <dbReference type="Rhea" id="RHEA-COMP:11605"/>
        <dbReference type="ChEBI" id="CHEBI:15378"/>
        <dbReference type="ChEBI" id="CHEBI:30013"/>
        <dbReference type="ChEBI" id="CHEBI:30616"/>
        <dbReference type="ChEBI" id="CHEBI:61977"/>
        <dbReference type="ChEBI" id="CHEBI:456216"/>
        <dbReference type="EC" id="2.7.11.1"/>
    </reaction>
</comment>
<feature type="compositionally biased region" description="Basic and acidic residues" evidence="10">
    <location>
        <begin position="1044"/>
        <end position="1062"/>
    </location>
</feature>
<evidence type="ECO:0000256" key="5">
    <source>
        <dbReference type="ARBA" id="ARBA00022777"/>
    </source>
</evidence>
<dbReference type="Gene3D" id="1.10.510.10">
    <property type="entry name" value="Transferase(Phosphotransferase) domain 1"/>
    <property type="match status" value="1"/>
</dbReference>
<dbReference type="EMBL" id="NAJL01000055">
    <property type="protein sequence ID" value="TKA23449.1"/>
    <property type="molecule type" value="Genomic_DNA"/>
</dbReference>
<evidence type="ECO:0000259" key="11">
    <source>
        <dbReference type="PROSITE" id="PS50011"/>
    </source>
</evidence>
<dbReference type="GO" id="GO:0001558">
    <property type="term" value="P:regulation of cell growth"/>
    <property type="evidence" value="ECO:0007669"/>
    <property type="project" value="UniProtKB-ARBA"/>
</dbReference>
<dbReference type="EC" id="2.7.11.1" evidence="1"/>
<comment type="caution">
    <text evidence="12">The sequence shown here is derived from an EMBL/GenBank/DDBJ whole genome shotgun (WGS) entry which is preliminary data.</text>
</comment>
<dbReference type="GO" id="GO:0005524">
    <property type="term" value="F:ATP binding"/>
    <property type="evidence" value="ECO:0007669"/>
    <property type="project" value="UniProtKB-UniRule"/>
</dbReference>
<keyword evidence="13" id="KW-1185">Reference proteome</keyword>
<feature type="compositionally biased region" description="Polar residues" evidence="10">
    <location>
        <begin position="194"/>
        <end position="205"/>
    </location>
</feature>
<evidence type="ECO:0000313" key="12">
    <source>
        <dbReference type="EMBL" id="TKA23449.1"/>
    </source>
</evidence>
<proteinExistence type="predicted"/>
<feature type="region of interest" description="Disordered" evidence="10">
    <location>
        <begin position="1"/>
        <end position="34"/>
    </location>
</feature>
<dbReference type="GO" id="GO:0042149">
    <property type="term" value="P:cellular response to glucose starvation"/>
    <property type="evidence" value="ECO:0007669"/>
    <property type="project" value="UniProtKB-ARBA"/>
</dbReference>
<protein>
    <recommendedName>
        <fullName evidence="1">non-specific serine/threonine protein kinase</fullName>
        <ecNumber evidence="1">2.7.11.1</ecNumber>
    </recommendedName>
</protein>
<dbReference type="InterPro" id="IPR017441">
    <property type="entry name" value="Protein_kinase_ATP_BS"/>
</dbReference>
<feature type="compositionally biased region" description="Low complexity" evidence="10">
    <location>
        <begin position="1139"/>
        <end position="1153"/>
    </location>
</feature>
<accession>A0A4V5N3J0</accession>
<feature type="compositionally biased region" description="Polar residues" evidence="10">
    <location>
        <begin position="521"/>
        <end position="532"/>
    </location>
</feature>
<feature type="region of interest" description="Disordered" evidence="10">
    <location>
        <begin position="1103"/>
        <end position="1182"/>
    </location>
</feature>
<dbReference type="SUPFAM" id="SSF56112">
    <property type="entry name" value="Protein kinase-like (PK-like)"/>
    <property type="match status" value="1"/>
</dbReference>
<feature type="binding site" evidence="9">
    <location>
        <position position="298"/>
    </location>
    <ligand>
        <name>ATP</name>
        <dbReference type="ChEBI" id="CHEBI:30616"/>
    </ligand>
</feature>
<feature type="compositionally biased region" description="Polar residues" evidence="10">
    <location>
        <begin position="1230"/>
        <end position="1248"/>
    </location>
</feature>
<dbReference type="Pfam" id="PF00069">
    <property type="entry name" value="Pkinase"/>
    <property type="match status" value="2"/>
</dbReference>
<feature type="compositionally biased region" description="Basic and acidic residues" evidence="10">
    <location>
        <begin position="1214"/>
        <end position="1228"/>
    </location>
</feature>
<evidence type="ECO:0000256" key="10">
    <source>
        <dbReference type="SAM" id="MobiDB-lite"/>
    </source>
</evidence>
<feature type="domain" description="Protein kinase" evidence="11">
    <location>
        <begin position="268"/>
        <end position="813"/>
    </location>
</feature>
<evidence type="ECO:0000256" key="1">
    <source>
        <dbReference type="ARBA" id="ARBA00012513"/>
    </source>
</evidence>
<keyword evidence="2" id="KW-0723">Serine/threonine-protein kinase</keyword>
<keyword evidence="4 9" id="KW-0547">Nucleotide-binding</keyword>
<dbReference type="PANTHER" id="PTHR43895">
    <property type="entry name" value="CALCIUM/CALMODULIN-DEPENDENT PROTEIN KINASE KINASE-RELATED"/>
    <property type="match status" value="1"/>
</dbReference>
<feature type="compositionally biased region" description="Polar residues" evidence="10">
    <location>
        <begin position="425"/>
        <end position="434"/>
    </location>
</feature>
<feature type="compositionally biased region" description="Polar residues" evidence="10">
    <location>
        <begin position="1110"/>
        <end position="1120"/>
    </location>
</feature>
<organism evidence="12 13">
    <name type="scientific">Salinomyces thailandicus</name>
    <dbReference type="NCBI Taxonomy" id="706561"/>
    <lineage>
        <taxon>Eukaryota</taxon>
        <taxon>Fungi</taxon>
        <taxon>Dikarya</taxon>
        <taxon>Ascomycota</taxon>
        <taxon>Pezizomycotina</taxon>
        <taxon>Dothideomycetes</taxon>
        <taxon>Dothideomycetidae</taxon>
        <taxon>Mycosphaerellales</taxon>
        <taxon>Teratosphaeriaceae</taxon>
        <taxon>Salinomyces</taxon>
    </lineage>
</organism>
<evidence type="ECO:0000256" key="7">
    <source>
        <dbReference type="ARBA" id="ARBA00047899"/>
    </source>
</evidence>